<dbReference type="InterPro" id="IPR050491">
    <property type="entry name" value="AmpC-like"/>
</dbReference>
<feature type="domain" description="Beta-lactamase-related" evidence="2">
    <location>
        <begin position="26"/>
        <end position="365"/>
    </location>
</feature>
<dbReference type="PANTHER" id="PTHR46825">
    <property type="entry name" value="D-ALANYL-D-ALANINE-CARBOXYPEPTIDASE/ENDOPEPTIDASE AMPH"/>
    <property type="match status" value="1"/>
</dbReference>
<evidence type="ECO:0000313" key="4">
    <source>
        <dbReference type="EMBL" id="PYI26038.1"/>
    </source>
</evidence>
<organism evidence="4 5">
    <name type="scientific">Aspergillus indologenus CBS 114.80</name>
    <dbReference type="NCBI Taxonomy" id="1450541"/>
    <lineage>
        <taxon>Eukaryota</taxon>
        <taxon>Fungi</taxon>
        <taxon>Dikarya</taxon>
        <taxon>Ascomycota</taxon>
        <taxon>Pezizomycotina</taxon>
        <taxon>Eurotiomycetes</taxon>
        <taxon>Eurotiomycetidae</taxon>
        <taxon>Eurotiales</taxon>
        <taxon>Aspergillaceae</taxon>
        <taxon>Aspergillus</taxon>
        <taxon>Aspergillus subgen. Circumdati</taxon>
    </lineage>
</organism>
<dbReference type="Pfam" id="PF00144">
    <property type="entry name" value="Beta-lactamase"/>
    <property type="match status" value="1"/>
</dbReference>
<evidence type="ECO:0000259" key="3">
    <source>
        <dbReference type="Pfam" id="PF11954"/>
    </source>
</evidence>
<dbReference type="InterPro" id="IPR001466">
    <property type="entry name" value="Beta-lactam-related"/>
</dbReference>
<evidence type="ECO:0000259" key="2">
    <source>
        <dbReference type="Pfam" id="PF00144"/>
    </source>
</evidence>
<dbReference type="InterPro" id="IPR021860">
    <property type="entry name" value="Peptidase_S12_Pab87-rel_C"/>
</dbReference>
<protein>
    <submittedName>
        <fullName evidence="4">Beta-lactamase/transpeptidase-like protein</fullName>
    </submittedName>
</protein>
<sequence>MGPAPDNDSTPLDGDFEREVYEALKLWKIPGIAIAVVDGESTWTEGYGIADLASSTKVEANTLFYGGSTTKAFTAALMSMLVEDNGRYPHVQWSTPVCELIRDDFVLDHPGRTADTTIEDILSHRTGLPGHDFSMGSVHAGQQATVQDVVRSLRFLPAAAPPRTTYIYNNAMYIVASHLIQTVTGEELRSLFQRSIWDPLGMSHTYLRLEDALAGQEPLAKGYADESATDDDPQYEEVPWKARPEISGAGAIISSVGDYAKWVHALMNPETSSSSSSSSGDSTATTSLSAAVCADVGTARTLIPPPSDPFLRPMAYCLGWNRYVYRGVEILTHDGGIDGFGAEIAMIPALKYAVVTMANSTYTANFGGTCLVYKLIDDKLGIAAEDRYDWTQKYMDAYNANAVSYFYPTLPDPPRPGPTLPLAAYAGLYWHDGYGALELVLDAADGKLHATRTQAQYTTACALTFEHVSGDFFTATVAVVGAQTVVPAEFALSPAGVPRAIGIGWEPHLGTEKRTWMRRVGADEAGRLLRGDQPHPHPHHAEAYVSYQRAEAQLPEFLTSQLFV</sequence>
<dbReference type="InterPro" id="IPR012338">
    <property type="entry name" value="Beta-lactam/transpept-like"/>
</dbReference>
<evidence type="ECO:0000313" key="5">
    <source>
        <dbReference type="Proteomes" id="UP000248817"/>
    </source>
</evidence>
<dbReference type="AlphaFoldDB" id="A0A2V5HNI3"/>
<dbReference type="SUPFAM" id="SSF56601">
    <property type="entry name" value="beta-lactamase/transpeptidase-like"/>
    <property type="match status" value="1"/>
</dbReference>
<dbReference type="EMBL" id="KZ825614">
    <property type="protein sequence ID" value="PYI26038.1"/>
    <property type="molecule type" value="Genomic_DNA"/>
</dbReference>
<name>A0A2V5HNI3_9EURO</name>
<accession>A0A2V5HNI3</accession>
<dbReference type="Gene3D" id="3.40.710.10">
    <property type="entry name" value="DD-peptidase/beta-lactamase superfamily"/>
    <property type="match status" value="1"/>
</dbReference>
<dbReference type="Pfam" id="PF11954">
    <property type="entry name" value="DUF3471"/>
    <property type="match status" value="1"/>
</dbReference>
<comment type="similarity">
    <text evidence="1">Belongs to the peptidase S12 family.</text>
</comment>
<dbReference type="Gene3D" id="2.40.128.600">
    <property type="match status" value="1"/>
</dbReference>
<feature type="domain" description="Peptidase S12 Pab87-related C-terminal" evidence="3">
    <location>
        <begin position="413"/>
        <end position="516"/>
    </location>
</feature>
<proteinExistence type="inferred from homology"/>
<dbReference type="Proteomes" id="UP000248817">
    <property type="component" value="Unassembled WGS sequence"/>
</dbReference>
<dbReference type="PANTHER" id="PTHR46825:SF9">
    <property type="entry name" value="BETA-LACTAMASE-RELATED DOMAIN-CONTAINING PROTEIN"/>
    <property type="match status" value="1"/>
</dbReference>
<keyword evidence="5" id="KW-1185">Reference proteome</keyword>
<evidence type="ECO:0000256" key="1">
    <source>
        <dbReference type="ARBA" id="ARBA00038215"/>
    </source>
</evidence>
<gene>
    <name evidence="4" type="ORF">BP00DRAFT_467222</name>
</gene>
<reference evidence="4 5" key="1">
    <citation type="submission" date="2018-02" db="EMBL/GenBank/DDBJ databases">
        <title>The genomes of Aspergillus section Nigri reveals drivers in fungal speciation.</title>
        <authorList>
            <consortium name="DOE Joint Genome Institute"/>
            <person name="Vesth T.C."/>
            <person name="Nybo J."/>
            <person name="Theobald S."/>
            <person name="Brandl J."/>
            <person name="Frisvad J.C."/>
            <person name="Nielsen K.F."/>
            <person name="Lyhne E.K."/>
            <person name="Kogle M.E."/>
            <person name="Kuo A."/>
            <person name="Riley R."/>
            <person name="Clum A."/>
            <person name="Nolan M."/>
            <person name="Lipzen A."/>
            <person name="Salamov A."/>
            <person name="Henrissat B."/>
            <person name="Wiebenga A."/>
            <person name="De vries R.P."/>
            <person name="Grigoriev I.V."/>
            <person name="Mortensen U.H."/>
            <person name="Andersen M.R."/>
            <person name="Baker S.E."/>
        </authorList>
    </citation>
    <scope>NUCLEOTIDE SEQUENCE [LARGE SCALE GENOMIC DNA]</scope>
    <source>
        <strain evidence="4 5">CBS 114.80</strain>
    </source>
</reference>